<evidence type="ECO:0000313" key="2">
    <source>
        <dbReference type="EMBL" id="NEN23309.1"/>
    </source>
</evidence>
<gene>
    <name evidence="2" type="ORF">G3O08_07335</name>
</gene>
<feature type="domain" description="Copper-binding protein MbnP-like" evidence="1">
    <location>
        <begin position="31"/>
        <end position="226"/>
    </location>
</feature>
<dbReference type="AlphaFoldDB" id="A0A7K3WNS4"/>
<dbReference type="PROSITE" id="PS51257">
    <property type="entry name" value="PROKAR_LIPOPROTEIN"/>
    <property type="match status" value="1"/>
</dbReference>
<sequence>MRITNLLAVVFSVLFIGGCTKDDETPAERPAELSIMFLPMIGNQEMQIAQPYVNVDGYPLFFKDLNFYLSNIRLIAEDSSIVPLSDIEIFSVRNHRTSATYTIPYGKYVGIAFDLGVPAELNSPENPDFSIGDFDSNHPLSESNGMFWSWQGGYRFFSIEGFCDTVPNTAAALPISFGLHSGLDTLYREIPPFSRQFDVGSNDVALISFKLNLDTFFLNENSHIDLKYETQFHGNMTQMPLGIKVADNSAACFEIIQ</sequence>
<dbReference type="Pfam" id="PF20243">
    <property type="entry name" value="MbnP"/>
    <property type="match status" value="1"/>
</dbReference>
<dbReference type="Proteomes" id="UP000486602">
    <property type="component" value="Unassembled WGS sequence"/>
</dbReference>
<proteinExistence type="predicted"/>
<organism evidence="2 3">
    <name type="scientific">Cryomorpha ignava</name>
    <dbReference type="NCBI Taxonomy" id="101383"/>
    <lineage>
        <taxon>Bacteria</taxon>
        <taxon>Pseudomonadati</taxon>
        <taxon>Bacteroidota</taxon>
        <taxon>Flavobacteriia</taxon>
        <taxon>Flavobacteriales</taxon>
        <taxon>Cryomorphaceae</taxon>
        <taxon>Cryomorpha</taxon>
    </lineage>
</organism>
<protein>
    <recommendedName>
        <fullName evidence="1">Copper-binding protein MbnP-like domain-containing protein</fullName>
    </recommendedName>
</protein>
<reference evidence="2 3" key="1">
    <citation type="submission" date="2020-02" db="EMBL/GenBank/DDBJ databases">
        <title>Out from the shadows clarifying the taxonomy of the family Cryomorphaceae and related taxa by utilizing the GTDB taxonomic framework.</title>
        <authorList>
            <person name="Bowman J.P."/>
        </authorList>
    </citation>
    <scope>NUCLEOTIDE SEQUENCE [LARGE SCALE GENOMIC DNA]</scope>
    <source>
        <strain evidence="2 3">QSSC 1-22</strain>
    </source>
</reference>
<accession>A0A7K3WNS4</accession>
<dbReference type="EMBL" id="JAAGVY010000010">
    <property type="protein sequence ID" value="NEN23309.1"/>
    <property type="molecule type" value="Genomic_DNA"/>
</dbReference>
<dbReference type="RefSeq" id="WP_163284418.1">
    <property type="nucleotide sequence ID" value="NZ_JAAGVY010000010.1"/>
</dbReference>
<keyword evidence="3" id="KW-1185">Reference proteome</keyword>
<comment type="caution">
    <text evidence="2">The sequence shown here is derived from an EMBL/GenBank/DDBJ whole genome shotgun (WGS) entry which is preliminary data.</text>
</comment>
<evidence type="ECO:0000313" key="3">
    <source>
        <dbReference type="Proteomes" id="UP000486602"/>
    </source>
</evidence>
<name>A0A7K3WNS4_9FLAO</name>
<dbReference type="InterPro" id="IPR046863">
    <property type="entry name" value="MbnP-like_dom"/>
</dbReference>
<evidence type="ECO:0000259" key="1">
    <source>
        <dbReference type="Pfam" id="PF20243"/>
    </source>
</evidence>